<protein>
    <recommendedName>
        <fullName evidence="4">DUF420 domain-containing protein</fullName>
    </recommendedName>
</protein>
<feature type="transmembrane region" description="Helical" evidence="1">
    <location>
        <begin position="41"/>
        <end position="64"/>
    </location>
</feature>
<evidence type="ECO:0008006" key="4">
    <source>
        <dbReference type="Google" id="ProtNLM"/>
    </source>
</evidence>
<reference evidence="2 3" key="1">
    <citation type="journal article" date="2010" name="Stand. Genomic Sci.">
        <title>Complete genome sequence of Arcobacter nitrofigilis type strain (CI).</title>
        <authorList>
            <person name="Pati A."/>
            <person name="Gronow S."/>
            <person name="Lapidus A."/>
            <person name="Copeland A."/>
            <person name="Glavina Del Rio T."/>
            <person name="Nolan M."/>
            <person name="Lucas S."/>
            <person name="Tice H."/>
            <person name="Cheng J.F."/>
            <person name="Han C."/>
            <person name="Chertkov O."/>
            <person name="Bruce D."/>
            <person name="Tapia R."/>
            <person name="Goodwin L."/>
            <person name="Pitluck S."/>
            <person name="Liolios K."/>
            <person name="Ivanova N."/>
            <person name="Mavromatis K."/>
            <person name="Chen A."/>
            <person name="Palaniappan K."/>
            <person name="Land M."/>
            <person name="Hauser L."/>
            <person name="Chang Y.J."/>
            <person name="Jeffries C.D."/>
            <person name="Detter J.C."/>
            <person name="Rohde M."/>
            <person name="Goker M."/>
            <person name="Bristow J."/>
            <person name="Eisen J.A."/>
            <person name="Markowitz V."/>
            <person name="Hugenholtz P."/>
            <person name="Klenk H.P."/>
            <person name="Kyrpides N.C."/>
        </authorList>
    </citation>
    <scope>NUCLEOTIDE SEQUENCE [LARGE SCALE GENOMIC DNA]</scope>
    <source>
        <strain evidence="3">ATCC 33309 / DSM 7299 / CCUG 15893 / LMG 7604 / NCTC 12251 / CI</strain>
    </source>
</reference>
<feature type="transmembrane region" description="Helical" evidence="1">
    <location>
        <begin position="84"/>
        <end position="107"/>
    </location>
</feature>
<sequence length="154" mass="17868">METVSNNIIPLHMNVMLVFFSVLPFLVMGSIFLAKNKQYKLHFYSQGFILVLTILVLVFFEIMIRIDGGFFEFAKQSDMPHGFLVGYLIFHIIIALIAAVLWIRLFIKSMLLYQNGKIEEIKASNHIREGQITFIFLLLSCITGVFVYLFLFIF</sequence>
<evidence type="ECO:0000313" key="3">
    <source>
        <dbReference type="Proteomes" id="UP000000939"/>
    </source>
</evidence>
<dbReference type="Proteomes" id="UP000000939">
    <property type="component" value="Chromosome"/>
</dbReference>
<gene>
    <name evidence="2" type="ordered locus">Arnit_0221</name>
</gene>
<proteinExistence type="predicted"/>
<evidence type="ECO:0000313" key="2">
    <source>
        <dbReference type="EMBL" id="ADG91887.1"/>
    </source>
</evidence>
<dbReference type="EMBL" id="CP001999">
    <property type="protein sequence ID" value="ADG91887.1"/>
    <property type="molecule type" value="Genomic_DNA"/>
</dbReference>
<dbReference type="InterPro" id="IPR007352">
    <property type="entry name" value="DUF420"/>
</dbReference>
<dbReference type="KEGG" id="ant:Arnit_0221"/>
<dbReference type="RefSeq" id="WP_013134032.1">
    <property type="nucleotide sequence ID" value="NC_014166.1"/>
</dbReference>
<accession>D5V4F4</accession>
<dbReference type="HOGENOM" id="CLU_136226_0_0_7"/>
<keyword evidence="3" id="KW-1185">Reference proteome</keyword>
<dbReference type="OrthoDB" id="5365643at2"/>
<name>D5V4F4_ARCNC</name>
<keyword evidence="1" id="KW-1133">Transmembrane helix</keyword>
<dbReference type="STRING" id="572480.Arnit_0221"/>
<dbReference type="Pfam" id="PF04238">
    <property type="entry name" value="DUF420"/>
    <property type="match status" value="1"/>
</dbReference>
<evidence type="ECO:0000256" key="1">
    <source>
        <dbReference type="SAM" id="Phobius"/>
    </source>
</evidence>
<feature type="transmembrane region" description="Helical" evidence="1">
    <location>
        <begin position="12"/>
        <end position="34"/>
    </location>
</feature>
<dbReference type="AlphaFoldDB" id="D5V4F4"/>
<dbReference type="eggNOG" id="ENOG5033KX5">
    <property type="taxonomic scope" value="Bacteria"/>
</dbReference>
<keyword evidence="1" id="KW-0472">Membrane</keyword>
<feature type="transmembrane region" description="Helical" evidence="1">
    <location>
        <begin position="132"/>
        <end position="153"/>
    </location>
</feature>
<organism evidence="2 3">
    <name type="scientific">Arcobacter nitrofigilis (strain ATCC 33309 / DSM 7299 / CCUG 15893 / LMG 7604 / NCTC 12251 / CI)</name>
    <name type="common">Campylobacter nitrofigilis</name>
    <dbReference type="NCBI Taxonomy" id="572480"/>
    <lineage>
        <taxon>Bacteria</taxon>
        <taxon>Pseudomonadati</taxon>
        <taxon>Campylobacterota</taxon>
        <taxon>Epsilonproteobacteria</taxon>
        <taxon>Campylobacterales</taxon>
        <taxon>Arcobacteraceae</taxon>
        <taxon>Arcobacter</taxon>
    </lineage>
</organism>
<keyword evidence="1" id="KW-0812">Transmembrane</keyword>